<reference evidence="1 2" key="1">
    <citation type="journal article" date="2016" name="Nat. Commun.">
        <title>Extremotolerant tardigrade genome and improved radiotolerance of human cultured cells by tardigrade-unique protein.</title>
        <authorList>
            <person name="Hashimoto T."/>
            <person name="Horikawa D.D."/>
            <person name="Saito Y."/>
            <person name="Kuwahara H."/>
            <person name="Kozuka-Hata H."/>
            <person name="Shin-I T."/>
            <person name="Minakuchi Y."/>
            <person name="Ohishi K."/>
            <person name="Motoyama A."/>
            <person name="Aizu T."/>
            <person name="Enomoto A."/>
            <person name="Kondo K."/>
            <person name="Tanaka S."/>
            <person name="Hara Y."/>
            <person name="Koshikawa S."/>
            <person name="Sagara H."/>
            <person name="Miura T."/>
            <person name="Yokobori S."/>
            <person name="Miyagawa K."/>
            <person name="Suzuki Y."/>
            <person name="Kubo T."/>
            <person name="Oyama M."/>
            <person name="Kohara Y."/>
            <person name="Fujiyama A."/>
            <person name="Arakawa K."/>
            <person name="Katayama T."/>
            <person name="Toyoda A."/>
            <person name="Kunieda T."/>
        </authorList>
    </citation>
    <scope>NUCLEOTIDE SEQUENCE [LARGE SCALE GENOMIC DNA]</scope>
    <source>
        <strain evidence="1 2">YOKOZUNA-1</strain>
    </source>
</reference>
<proteinExistence type="predicted"/>
<organism evidence="1 2">
    <name type="scientific">Ramazzottius varieornatus</name>
    <name type="common">Water bear</name>
    <name type="synonym">Tardigrade</name>
    <dbReference type="NCBI Taxonomy" id="947166"/>
    <lineage>
        <taxon>Eukaryota</taxon>
        <taxon>Metazoa</taxon>
        <taxon>Ecdysozoa</taxon>
        <taxon>Tardigrada</taxon>
        <taxon>Eutardigrada</taxon>
        <taxon>Parachela</taxon>
        <taxon>Hypsibioidea</taxon>
        <taxon>Ramazzottiidae</taxon>
        <taxon>Ramazzottius</taxon>
    </lineage>
</organism>
<sequence length="202" mass="22649">MQSKVAIRRTAFARYHKFDRKGNAPVDKGKRSVGMKSARIDVASRLTCLSIGPSPRRCLGPVRPGSCGLQVERSTKALLQPTSWLPEPQWMAERRAFRLCLSGEEVEWEEGRADRLVTLARSFAVIFPAASIFPPRGHFPRVIDGDQPIGRDPLDMTTKNGKKVCWRLPKYRDGPSTGGLLKAQHQEMKMNASNLELVILIR</sequence>
<evidence type="ECO:0000313" key="2">
    <source>
        <dbReference type="Proteomes" id="UP000186922"/>
    </source>
</evidence>
<comment type="caution">
    <text evidence="1">The sequence shown here is derived from an EMBL/GenBank/DDBJ whole genome shotgun (WGS) entry which is preliminary data.</text>
</comment>
<gene>
    <name evidence="1" type="primary">RvY_02612</name>
    <name evidence="1" type="synonym">RvY_02612.1</name>
    <name evidence="1" type="ORF">RvY_02612-1</name>
</gene>
<accession>A0A1D1UNP1</accession>
<dbReference type="Proteomes" id="UP000186922">
    <property type="component" value="Unassembled WGS sequence"/>
</dbReference>
<keyword evidence="2" id="KW-1185">Reference proteome</keyword>
<evidence type="ECO:0000313" key="1">
    <source>
        <dbReference type="EMBL" id="GAU90150.1"/>
    </source>
</evidence>
<dbReference type="AlphaFoldDB" id="A0A1D1UNP1"/>
<name>A0A1D1UNP1_RAMVA</name>
<protein>
    <submittedName>
        <fullName evidence="1">Uncharacterized protein</fullName>
    </submittedName>
</protein>
<dbReference type="EMBL" id="BDGG01000001">
    <property type="protein sequence ID" value="GAU90150.1"/>
    <property type="molecule type" value="Genomic_DNA"/>
</dbReference>